<organism evidence="1 2">
    <name type="scientific">Nicotiana attenuata</name>
    <name type="common">Coyote tobacco</name>
    <dbReference type="NCBI Taxonomy" id="49451"/>
    <lineage>
        <taxon>Eukaryota</taxon>
        <taxon>Viridiplantae</taxon>
        <taxon>Streptophyta</taxon>
        <taxon>Embryophyta</taxon>
        <taxon>Tracheophyta</taxon>
        <taxon>Spermatophyta</taxon>
        <taxon>Magnoliopsida</taxon>
        <taxon>eudicotyledons</taxon>
        <taxon>Gunneridae</taxon>
        <taxon>Pentapetalae</taxon>
        <taxon>asterids</taxon>
        <taxon>lamiids</taxon>
        <taxon>Solanales</taxon>
        <taxon>Solanaceae</taxon>
        <taxon>Nicotianoideae</taxon>
        <taxon>Nicotianeae</taxon>
        <taxon>Nicotiana</taxon>
    </lineage>
</organism>
<sequence>MQCACGSFYVEADISQCPPSLRLIVYSWKFTGKLGCKQAYLWHNLKQLKLMLASQKIHSVRQSKCHKAFLSFCYVVCCFSEAAGARAYSYWYDVFILICDTVRVASMSISH</sequence>
<dbReference type="Gramene" id="OIT33176">
    <property type="protein sequence ID" value="OIT33176"/>
    <property type="gene ID" value="A4A49_07140"/>
</dbReference>
<evidence type="ECO:0000313" key="1">
    <source>
        <dbReference type="EMBL" id="OIT33176.1"/>
    </source>
</evidence>
<comment type="caution">
    <text evidence="1">The sequence shown here is derived from an EMBL/GenBank/DDBJ whole genome shotgun (WGS) entry which is preliminary data.</text>
</comment>
<accession>A0A314KUV5</accession>
<reference evidence="1" key="1">
    <citation type="submission" date="2016-11" db="EMBL/GenBank/DDBJ databases">
        <title>The genome of Nicotiana attenuata.</title>
        <authorList>
            <person name="Xu S."/>
            <person name="Brockmoeller T."/>
            <person name="Gaquerel E."/>
            <person name="Navarro A."/>
            <person name="Kuhl H."/>
            <person name="Gase K."/>
            <person name="Ling Z."/>
            <person name="Zhou W."/>
            <person name="Kreitzer C."/>
            <person name="Stanke M."/>
            <person name="Tang H."/>
            <person name="Lyons E."/>
            <person name="Pandey P."/>
            <person name="Pandey S.P."/>
            <person name="Timmermann B."/>
            <person name="Baldwin I.T."/>
        </authorList>
    </citation>
    <scope>NUCLEOTIDE SEQUENCE [LARGE SCALE GENOMIC DNA]</scope>
    <source>
        <strain evidence="1">UT</strain>
    </source>
</reference>
<dbReference type="EMBL" id="MJEQ01000926">
    <property type="protein sequence ID" value="OIT33176.1"/>
    <property type="molecule type" value="Genomic_DNA"/>
</dbReference>
<protein>
    <submittedName>
        <fullName evidence="1">Uncharacterized protein</fullName>
    </submittedName>
</protein>
<dbReference type="AlphaFoldDB" id="A0A314KUV5"/>
<keyword evidence="2" id="KW-1185">Reference proteome</keyword>
<evidence type="ECO:0000313" key="2">
    <source>
        <dbReference type="Proteomes" id="UP000187609"/>
    </source>
</evidence>
<name>A0A314KUV5_NICAT</name>
<gene>
    <name evidence="1" type="ORF">A4A49_07140</name>
</gene>
<dbReference type="Proteomes" id="UP000187609">
    <property type="component" value="Unassembled WGS sequence"/>
</dbReference>
<proteinExistence type="predicted"/>